<dbReference type="Gene3D" id="3.40.630.30">
    <property type="match status" value="1"/>
</dbReference>
<reference evidence="2 3" key="1">
    <citation type="journal article" date="2009" name="Stand. Genomic Sci.">
        <title>Complete genome sequence of Thermanaerovibrio acidaminovorans type strain (Su883).</title>
        <authorList>
            <person name="Chovatia M."/>
            <person name="Sikorski J."/>
            <person name="Schroder M."/>
            <person name="Lapidus A."/>
            <person name="Nolan M."/>
            <person name="Tice H."/>
            <person name="Glavina Del Rio T."/>
            <person name="Copeland A."/>
            <person name="Cheng J.F."/>
            <person name="Lucas S."/>
            <person name="Chen F."/>
            <person name="Bruce D."/>
            <person name="Goodwin L."/>
            <person name="Pitluck S."/>
            <person name="Ivanova N."/>
            <person name="Mavromatis K."/>
            <person name="Ovchinnikova G."/>
            <person name="Pati A."/>
            <person name="Chen A."/>
            <person name="Palaniappan K."/>
            <person name="Land M."/>
            <person name="Hauser L."/>
            <person name="Chang Y.J."/>
            <person name="Jeffries C.D."/>
            <person name="Chain P."/>
            <person name="Saunders E."/>
            <person name="Detter J.C."/>
            <person name="Brettin T."/>
            <person name="Rohde M."/>
            <person name="Goker M."/>
            <person name="Spring S."/>
            <person name="Bristow J."/>
            <person name="Markowitz V."/>
            <person name="Hugenholtz P."/>
            <person name="Kyrpides N.C."/>
            <person name="Klenk H.P."/>
            <person name="Eisen J.A."/>
        </authorList>
    </citation>
    <scope>NUCLEOTIDE SEQUENCE [LARGE SCALE GENOMIC DNA]</scope>
    <source>
        <strain evidence="3">ATCC 49978 / DSM 6589 / Su883</strain>
    </source>
</reference>
<dbReference type="AlphaFoldDB" id="D1B9C7"/>
<dbReference type="CDD" id="cd04301">
    <property type="entry name" value="NAT_SF"/>
    <property type="match status" value="1"/>
</dbReference>
<dbReference type="GO" id="GO:0016747">
    <property type="term" value="F:acyltransferase activity, transferring groups other than amino-acyl groups"/>
    <property type="evidence" value="ECO:0007669"/>
    <property type="project" value="InterPro"/>
</dbReference>
<dbReference type="Pfam" id="PF00583">
    <property type="entry name" value="Acetyltransf_1"/>
    <property type="match status" value="1"/>
</dbReference>
<dbReference type="Proteomes" id="UP000002030">
    <property type="component" value="Chromosome"/>
</dbReference>
<dbReference type="EnsemblBacteria" id="ACZ18880">
    <property type="protein sequence ID" value="ACZ18880"/>
    <property type="gene ID" value="Taci_0644"/>
</dbReference>
<gene>
    <name evidence="2" type="ordered locus">Taci_0644</name>
</gene>
<dbReference type="NCBIfam" id="TIGR03585">
    <property type="entry name" value="PseH"/>
    <property type="match status" value="1"/>
</dbReference>
<evidence type="ECO:0000313" key="3">
    <source>
        <dbReference type="Proteomes" id="UP000002030"/>
    </source>
</evidence>
<proteinExistence type="predicted"/>
<dbReference type="InterPro" id="IPR020036">
    <property type="entry name" value="PseH"/>
</dbReference>
<keyword evidence="3" id="KW-1185">Reference proteome</keyword>
<dbReference type="OrthoDB" id="9795206at2"/>
<dbReference type="PANTHER" id="PTHR43415">
    <property type="entry name" value="SPERMIDINE N(1)-ACETYLTRANSFERASE"/>
    <property type="match status" value="1"/>
</dbReference>
<dbReference type="InterPro" id="IPR016181">
    <property type="entry name" value="Acyl_CoA_acyltransferase"/>
</dbReference>
<dbReference type="PROSITE" id="PS51186">
    <property type="entry name" value="GNAT"/>
    <property type="match status" value="1"/>
</dbReference>
<dbReference type="KEGG" id="tai:Taci_0644"/>
<organism evidence="2 3">
    <name type="scientific">Thermanaerovibrio acidaminovorans (strain ATCC 49978 / DSM 6589 / Su883)</name>
    <name type="common">Selenomonas acidaminovorans</name>
    <dbReference type="NCBI Taxonomy" id="525903"/>
    <lineage>
        <taxon>Bacteria</taxon>
        <taxon>Thermotogati</taxon>
        <taxon>Synergistota</taxon>
        <taxon>Synergistia</taxon>
        <taxon>Synergistales</taxon>
        <taxon>Synergistaceae</taxon>
        <taxon>Thermanaerovibrio</taxon>
    </lineage>
</organism>
<accession>D1B9C7</accession>
<dbReference type="eggNOG" id="COG1670">
    <property type="taxonomic scope" value="Bacteria"/>
</dbReference>
<dbReference type="SUPFAM" id="SSF55729">
    <property type="entry name" value="Acyl-CoA N-acyltransferases (Nat)"/>
    <property type="match status" value="1"/>
</dbReference>
<evidence type="ECO:0000259" key="1">
    <source>
        <dbReference type="PROSITE" id="PS51186"/>
    </source>
</evidence>
<name>D1B9C7_THEAS</name>
<dbReference type="InterPro" id="IPR000182">
    <property type="entry name" value="GNAT_dom"/>
</dbReference>
<protein>
    <submittedName>
        <fullName evidence="2">GCN5-related N-acetyltransferase</fullName>
    </submittedName>
</protein>
<sequence>MDNLGDDIDLIDYRDILSEPREVQFLVLRWRNSDHVRHQMLNSSIITEEEHARWLDSLSGEPKRQVVRVAHLDGVPFGVVTLKDLDRESLRCDWGMYIGEREYLGRGLAKRMLFHLMDWAFDEEGLERMYTSVVGSNVGAISMYLKFGFKVEGRFERHIRSPQGSWEDLYWMATFREDWFGRRARMAEMLDGLSG</sequence>
<dbReference type="STRING" id="525903.Taci_0644"/>
<dbReference type="PANTHER" id="PTHR43415:SF3">
    <property type="entry name" value="GNAT-FAMILY ACETYLTRANSFERASE"/>
    <property type="match status" value="1"/>
</dbReference>
<feature type="domain" description="N-acetyltransferase" evidence="1">
    <location>
        <begin position="23"/>
        <end position="177"/>
    </location>
</feature>
<evidence type="ECO:0000313" key="2">
    <source>
        <dbReference type="EMBL" id="ACZ18880.1"/>
    </source>
</evidence>
<dbReference type="EMBL" id="CP001818">
    <property type="protein sequence ID" value="ACZ18880.1"/>
    <property type="molecule type" value="Genomic_DNA"/>
</dbReference>
<dbReference type="HOGENOM" id="CLU_013985_3_2_0"/>